<dbReference type="AlphaFoldDB" id="A0A6L5JYI5"/>
<evidence type="ECO:0000313" key="1">
    <source>
        <dbReference type="EMBL" id="MQY52111.1"/>
    </source>
</evidence>
<name>A0A6L5JYI5_RHOTE</name>
<organism evidence="1 2">
    <name type="scientific">Rhodocyclus tenuis</name>
    <name type="common">Rhodospirillum tenue</name>
    <dbReference type="NCBI Taxonomy" id="1066"/>
    <lineage>
        <taxon>Bacteria</taxon>
        <taxon>Pseudomonadati</taxon>
        <taxon>Pseudomonadota</taxon>
        <taxon>Betaproteobacteria</taxon>
        <taxon>Rhodocyclales</taxon>
        <taxon>Rhodocyclaceae</taxon>
        <taxon>Rhodocyclus</taxon>
    </lineage>
</organism>
<proteinExistence type="predicted"/>
<reference evidence="1 2" key="1">
    <citation type="submission" date="2019-10" db="EMBL/GenBank/DDBJ databases">
        <title>Whole-genome sequence of the purple nonsulfur photosynthetic bacterium Rhodocyclus tenuis.</title>
        <authorList>
            <person name="Kyndt J.A."/>
            <person name="Meyer T.E."/>
        </authorList>
    </citation>
    <scope>NUCLEOTIDE SEQUENCE [LARGE SCALE GENOMIC DNA]</scope>
    <source>
        <strain evidence="1 2">DSM 110</strain>
    </source>
</reference>
<evidence type="ECO:0000313" key="2">
    <source>
        <dbReference type="Proteomes" id="UP000480275"/>
    </source>
</evidence>
<dbReference type="Proteomes" id="UP000480275">
    <property type="component" value="Unassembled WGS sequence"/>
</dbReference>
<gene>
    <name evidence="1" type="ORF">GHK24_10035</name>
</gene>
<comment type="caution">
    <text evidence="1">The sequence shown here is derived from an EMBL/GenBank/DDBJ whole genome shotgun (WGS) entry which is preliminary data.</text>
</comment>
<accession>A0A6L5JYI5</accession>
<dbReference type="EMBL" id="WIXJ01000007">
    <property type="protein sequence ID" value="MQY52111.1"/>
    <property type="molecule type" value="Genomic_DNA"/>
</dbReference>
<protein>
    <submittedName>
        <fullName evidence="1">Uncharacterized protein</fullName>
    </submittedName>
</protein>
<sequence>MSTESAALKRQYIEDNEAASARGDIPRLIAAAAVAAGIIDTASLTAIDASLVKIDGRGEVTNAREVVEELRRRRPDLFKKSAKEMSDADYEEARRRLSGIGRSSFLI</sequence>